<name>A0A170ULZ2_TRIIF</name>
<dbReference type="AlphaFoldDB" id="A0A170ULZ2"/>
<organism evidence="1">
    <name type="scientific">Triatoma infestans</name>
    <name type="common">Assassin bug</name>
    <dbReference type="NCBI Taxonomy" id="30076"/>
    <lineage>
        <taxon>Eukaryota</taxon>
        <taxon>Metazoa</taxon>
        <taxon>Ecdysozoa</taxon>
        <taxon>Arthropoda</taxon>
        <taxon>Hexapoda</taxon>
        <taxon>Insecta</taxon>
        <taxon>Pterygota</taxon>
        <taxon>Neoptera</taxon>
        <taxon>Paraneoptera</taxon>
        <taxon>Hemiptera</taxon>
        <taxon>Heteroptera</taxon>
        <taxon>Panheteroptera</taxon>
        <taxon>Cimicomorpha</taxon>
        <taxon>Reduviidae</taxon>
        <taxon>Triatominae</taxon>
        <taxon>Triatoma</taxon>
    </lineage>
</organism>
<proteinExistence type="predicted"/>
<evidence type="ECO:0000313" key="1">
    <source>
        <dbReference type="EMBL" id="JAR95960.1"/>
    </source>
</evidence>
<protein>
    <submittedName>
        <fullName evidence="1">Transposase</fullName>
    </submittedName>
</protein>
<accession>A0A170ULZ2</accession>
<sequence length="33" mass="3822">GCMPANEVGNLLFIDNKMDKWIYVDILKKLPKN</sequence>
<reference evidence="1" key="2">
    <citation type="journal article" date="2017" name="J. Med. Entomol.">
        <title>Transcriptome Analysis of the Triatoma infestans (Hemiptera: Reduviidae) Integument.</title>
        <authorList>
            <person name="Calderon-Fernandez G.M."/>
            <person name="Moriconi D.E."/>
            <person name="Dulbecco A.B."/>
            <person name="Juarez M.P."/>
        </authorList>
    </citation>
    <scope>NUCLEOTIDE SEQUENCE</scope>
    <source>
        <strain evidence="1">Int1</strain>
        <tissue evidence="1">Integument</tissue>
    </source>
</reference>
<feature type="non-terminal residue" evidence="1">
    <location>
        <position position="1"/>
    </location>
</feature>
<dbReference type="EMBL" id="GEMB01007420">
    <property type="protein sequence ID" value="JAR95960.1"/>
    <property type="molecule type" value="Transcribed_RNA"/>
</dbReference>
<reference evidence="1" key="1">
    <citation type="submission" date="2016-04" db="EMBL/GenBank/DDBJ databases">
        <authorList>
            <person name="Calderon-Fernandez G.M.Sr."/>
        </authorList>
    </citation>
    <scope>NUCLEOTIDE SEQUENCE</scope>
    <source>
        <strain evidence="1">Int1</strain>
        <tissue evidence="1">Integument</tissue>
    </source>
</reference>